<dbReference type="HOGENOM" id="CLU_227271_0_0_14"/>
<dbReference type="RefSeq" id="WP_012498381.1">
    <property type="nucleotide sequence ID" value="NC_011025.1"/>
</dbReference>
<proteinExistence type="predicted"/>
<feature type="chain" id="PRO_5002796721" evidence="3">
    <location>
        <begin position="23"/>
        <end position="2438"/>
    </location>
</feature>
<dbReference type="InterPro" id="IPR011732">
    <property type="entry name" value="Mycoplasma_virulence_signal"/>
</dbReference>
<evidence type="ECO:0000259" key="4">
    <source>
        <dbReference type="Pfam" id="PF09610"/>
    </source>
</evidence>
<evidence type="ECO:0000313" key="6">
    <source>
        <dbReference type="Proteomes" id="UP000008812"/>
    </source>
</evidence>
<reference evidence="5 6" key="1">
    <citation type="journal article" date="2008" name="Infect. Immun.">
        <title>Genome of Mycoplasma arthritidis.</title>
        <authorList>
            <person name="Dybvig K."/>
            <person name="Zuhua C."/>
            <person name="Lao P."/>
            <person name="Jordan D.S."/>
            <person name="French C.T."/>
            <person name="Tu A.H."/>
            <person name="Loraine A.E."/>
        </authorList>
    </citation>
    <scope>NUCLEOTIDE SEQUENCE [LARGE SCALE GENOMIC DNA]</scope>
    <source>
        <strain evidence="5 6">158L3-1</strain>
    </source>
</reference>
<feature type="compositionally biased region" description="Basic and acidic residues" evidence="2">
    <location>
        <begin position="934"/>
        <end position="963"/>
    </location>
</feature>
<keyword evidence="3" id="KW-0732">Signal</keyword>
<feature type="region of interest" description="Disordered" evidence="2">
    <location>
        <begin position="1464"/>
        <end position="1506"/>
    </location>
</feature>
<evidence type="ECO:0000256" key="3">
    <source>
        <dbReference type="SAM" id="SignalP"/>
    </source>
</evidence>
<feature type="compositionally biased region" description="Basic and acidic residues" evidence="2">
    <location>
        <begin position="891"/>
        <end position="917"/>
    </location>
</feature>
<feature type="coiled-coil region" evidence="1">
    <location>
        <begin position="495"/>
        <end position="543"/>
    </location>
</feature>
<feature type="coiled-coil region" evidence="1">
    <location>
        <begin position="1728"/>
        <end position="1877"/>
    </location>
</feature>
<feature type="coiled-coil region" evidence="1">
    <location>
        <begin position="186"/>
        <end position="450"/>
    </location>
</feature>
<sequence length="2438" mass="276804">MSHAKKKKIAIIVLASTAALLAAGTVSGVLYAHQSATKRSKNNDKKPEIQDISELEKKIEAIRDSHKQNLKNEAWKILEALKITIRNAKKANNVRDLSQVISDFERLIPLGEAYLNELKKLPELEALTNDLKNVIDLAKEVLKEAKEKLLGLQQKEKILKGKLQTLLNKIAQAIAKEPNANDVATIETLIAELRALQIESDDLAQSLKAAKLLEELKLLNDANLKIKETISILQKRLIAINPEKQKEITKQANQKIIDLEKSQKDVENANDISTLPNAIKKLEKDLEDAKSLEKDAKDDGLNDVAKKLQDAINKGQEALKKGKEKEQKIIEANNALIKKVNELVAKITKDVNDANQLSAQSEDSLINNTKSALEEDIKQAEKLAKQAEDATLLAEVNKVKDAKYKAEEALKKINEIIAQKQAIELAKLELQKSLSELDKATKNANLADDESTLPTAIASLTSAIANSNTTLAKYEDLKENEVIKPHYDALKNYLANEAKNALEQAKNRQEAKKQAKAQIDKDLAKAKADYESIKKTIDALESTDKIAELQNIINNSLPALKNLVKGIEQSAESTKYPEAKEKAKELLKQIDKLTLEAQAKLEKLKKDKEAQEQDNQKLQDLRQKLKAVIKNLGIVSDRAKSQLAPGTSANNTEIAKAIKEIEEQLTDASVTRAEVLQANKQAELTNELNKLTEAEDIAKDLKAQLLAKIEASNQDIANKITEARAKLNQYVQNANDANDQKNLANLLAAMKNLEKLLEEAQEIQTLAIKVGSNKLAEAQTLTDDVNKALSDAKAKYEKLKKSLEDEQSLLDSLNKAIEKQSKTLNDAKQEADKATTINDKDNKYGLLDKALQNAKTELDKIKENAKDLKDQANKDSINNKINDLEKQISDNEEDLKKKQEELTKDKEKNDKLIKDLTDEADDAISKANDAIKNPSDKNKTKEAEDALKDAHKKLNEEKDKLKGDAQNLEKITKKLEEIEQKQQDLANVKKQQEQSKEARAKELAEQAKQLQTELENLVKELKEKIKFTDITAKANEVENKVNNINGNFLKVGGEADKLKDHDHLKDAYKELKKAIDDAAKEASDAKNKITTDRQALNDRFKSLEASTTTVKNDLNSAGNDKQKLNEVISKLEGQDKLLEQVQKLIEDITKVDPDSELLAKAKELQTELNSSLETAKDKLKTKDKEIAKLNESLEKKTQELTTQTTNTNGILKENVDTLDVAIKKLEELKTQANTSKTEIDTKRADNDIKNGTEQKYQALVKAIKDAQDAIDKKQTELATQKAQNKTNIVDPAIEKAKDAIDALNTANNVPSLKDTLENKHAEAKQSLEQAIQQLEKDKDNKKLVEDKLKELEDATKKAKEKLDKLNQSEDKELQNILSELDKIEKSLKDAKDAFGDSDTIDQKTAKKDALQRAIAQAKNDLQTQSEKANKLQDPTKKKQATDRIDQINQAIKDTYQPLVETKEHEIQQAKAKNSQKVDSALTESKKSLEQADQAIGDDNSNFDKSQKLNDAKTKLNETQKELNDLKDELTGDSENQAKVQEELTKITKKLQDLEQAKKDLEQSENQKAEALADEAKRLKQELDNLVNALDAANSKWSKSNNDIATIENKISNEINKYLAADSEASKLKNNPKLNQAYRELEKSKEDAKTKIDAAKKLIENAKKGFKEKLDGLEAKVNPLQSELNNANTIEKLNSLIQKIGDDNNGLLKEFKELAEQISKFDKSGGEFLTRLNNLKAQVKTILETAKDKKRAIDEKIANYKEEIQQLIDAIKGAQKTLNELGALKIDELERALNSLKNQLDLVDPLKQKIDKESSQVIKDALKEKISELDKAAKEAKNDYDTKKVQKEQKEQELKDRVEDFKEQINALSKESSDARDMPSTTPEQTKDKWLKLVEIVQKWANLEGTYWSLIGSLQGYATLKSELSNLLNSKLLILKRNSEDYKDNLLKELKAKFNEIANKVHLANISNENSLAKLREWANKYETFKNEARQYVETFENVYEIKEQYEYKNLQNKYNENKDATAQKIRDYIKTIEDAINHIANQVDSLEGLSQSERDQLKNRIKQADSIQQAQEILNEARADSENKKSQIAGHINNLLNRWNKEKTRFEQEYVNKIGSPNNDQYFIHNFYSISTTHESGARFDFSGLRDYIEQRHFKYNDSRWNTLINQIYQIAEFFKEQRDRSNEANNLYKTWNDADIPFPNKDKGKLELLKSRWNQPNVINSSRQNVEDLKRRFAETKQYWDAVKEYSKMVLKASYLVSLIADESEMNGKPRFWWRELKLWNESLIWRNKNSIFGLVYDKNLQEFWMSEIEQVIHHMKTNALISHEIFTNEKRVSFDQHNHGNALYFQQPMNRFLWNSQSSPNYFRGNYFYNIELKIKNRNDLHLLRQFNEHKKNCIFAVSKAINGSKENIVGLINTMYAYVDWLRANGLLNESNYRV</sequence>
<dbReference type="Pfam" id="PF09610">
    <property type="entry name" value="Myco_arth_vir_N"/>
    <property type="match status" value="1"/>
</dbReference>
<feature type="domain" description="Mycoplasma virulence signal" evidence="4">
    <location>
        <begin position="1"/>
        <end position="32"/>
    </location>
</feature>
<feature type="region of interest" description="Disordered" evidence="2">
    <location>
        <begin position="1419"/>
        <end position="1444"/>
    </location>
</feature>
<feature type="coiled-coil region" evidence="1">
    <location>
        <begin position="1630"/>
        <end position="1675"/>
    </location>
</feature>
<evidence type="ECO:0000313" key="5">
    <source>
        <dbReference type="EMBL" id="ACF07424.1"/>
    </source>
</evidence>
<organism evidence="5 6">
    <name type="scientific">Metamycoplasma arthritidis (strain 158L3-1)</name>
    <name type="common">Mycoplasma arthritidis</name>
    <dbReference type="NCBI Taxonomy" id="243272"/>
    <lineage>
        <taxon>Bacteria</taxon>
        <taxon>Bacillati</taxon>
        <taxon>Mycoplasmatota</taxon>
        <taxon>Mycoplasmoidales</taxon>
        <taxon>Metamycoplasmataceae</taxon>
        <taxon>Metamycoplasma</taxon>
    </lineage>
</organism>
<dbReference type="EMBL" id="CP001047">
    <property type="protein sequence ID" value="ACF07424.1"/>
    <property type="molecule type" value="Genomic_DNA"/>
</dbReference>
<dbReference type="InterPro" id="IPR036757">
    <property type="entry name" value="TFR-like_dimer_dom_sf"/>
</dbReference>
<feature type="signal peptide" evidence="3">
    <location>
        <begin position="1"/>
        <end position="22"/>
    </location>
</feature>
<feature type="coiled-coil region" evidence="1">
    <location>
        <begin position="1158"/>
        <end position="1283"/>
    </location>
</feature>
<feature type="coiled-coil region" evidence="1">
    <location>
        <begin position="1508"/>
        <end position="1595"/>
    </location>
</feature>
<accession>B3PN22</accession>
<feature type="coiled-coil region" evidence="1">
    <location>
        <begin position="124"/>
        <end position="162"/>
    </location>
</feature>
<keyword evidence="6" id="KW-1185">Reference proteome</keyword>
<dbReference type="SUPFAM" id="SSF47672">
    <property type="entry name" value="Transferrin receptor-like dimerisation domain"/>
    <property type="match status" value="1"/>
</dbReference>
<dbReference type="NCBIfam" id="TIGR02184">
    <property type="entry name" value="Myco_arth_vir_N"/>
    <property type="match status" value="1"/>
</dbReference>
<keyword evidence="1" id="KW-0175">Coiled coil</keyword>
<feature type="compositionally biased region" description="Basic and acidic residues" evidence="2">
    <location>
        <begin position="1427"/>
        <end position="1444"/>
    </location>
</feature>
<evidence type="ECO:0000256" key="2">
    <source>
        <dbReference type="SAM" id="MobiDB-lite"/>
    </source>
</evidence>
<evidence type="ECO:0000256" key="1">
    <source>
        <dbReference type="SAM" id="Coils"/>
    </source>
</evidence>
<feature type="coiled-coil region" evidence="1">
    <location>
        <begin position="576"/>
        <end position="631"/>
    </location>
</feature>
<feature type="coiled-coil region" evidence="1">
    <location>
        <begin position="1967"/>
        <end position="1994"/>
    </location>
</feature>
<dbReference type="Gene3D" id="1.20.930.40">
    <property type="entry name" value="Transferrin receptor-like, dimerisation domain"/>
    <property type="match status" value="1"/>
</dbReference>
<dbReference type="KEGG" id="mat:MARTH_orf653"/>
<name>B3PN22_META1</name>
<dbReference type="STRING" id="243272.MARTH_orf653"/>
<feature type="region of interest" description="Disordered" evidence="2">
    <location>
        <begin position="891"/>
        <end position="965"/>
    </location>
</feature>
<dbReference type="Proteomes" id="UP000008812">
    <property type="component" value="Chromosome"/>
</dbReference>
<protein>
    <submittedName>
        <fullName evidence="5">Massive surface protein MspH</fullName>
    </submittedName>
</protein>
<feature type="coiled-coil region" evidence="1">
    <location>
        <begin position="1061"/>
        <end position="1088"/>
    </location>
</feature>
<gene>
    <name evidence="5" type="primary">mspH</name>
    <name evidence="5" type="ordered locus">MARTH_orf653</name>
</gene>